<organism evidence="3 4">
    <name type="scientific">Chlorella ohadii</name>
    <dbReference type="NCBI Taxonomy" id="2649997"/>
    <lineage>
        <taxon>Eukaryota</taxon>
        <taxon>Viridiplantae</taxon>
        <taxon>Chlorophyta</taxon>
        <taxon>core chlorophytes</taxon>
        <taxon>Trebouxiophyceae</taxon>
        <taxon>Chlorellales</taxon>
        <taxon>Chlorellaceae</taxon>
        <taxon>Chlorella clade</taxon>
        <taxon>Chlorella</taxon>
    </lineage>
</organism>
<keyword evidence="4" id="KW-1185">Reference proteome</keyword>
<gene>
    <name evidence="3" type="ORF">COHA_003277</name>
</gene>
<accession>A0AAD5DVM7</accession>
<dbReference type="EMBL" id="JADXDR010000043">
    <property type="protein sequence ID" value="KAI7843106.1"/>
    <property type="molecule type" value="Genomic_DNA"/>
</dbReference>
<protein>
    <submittedName>
        <fullName evidence="3">Uncharacterized protein</fullName>
    </submittedName>
</protein>
<evidence type="ECO:0000313" key="3">
    <source>
        <dbReference type="EMBL" id="KAI7843106.1"/>
    </source>
</evidence>
<comment type="caution">
    <text evidence="3">The sequence shown here is derived from an EMBL/GenBank/DDBJ whole genome shotgun (WGS) entry which is preliminary data.</text>
</comment>
<proteinExistence type="predicted"/>
<dbReference type="Proteomes" id="UP001205105">
    <property type="component" value="Unassembled WGS sequence"/>
</dbReference>
<keyword evidence="1" id="KW-0175">Coiled coil</keyword>
<feature type="compositionally biased region" description="Polar residues" evidence="2">
    <location>
        <begin position="105"/>
        <end position="123"/>
    </location>
</feature>
<feature type="coiled-coil region" evidence="1">
    <location>
        <begin position="4"/>
        <end position="31"/>
    </location>
</feature>
<evidence type="ECO:0000256" key="1">
    <source>
        <dbReference type="SAM" id="Coils"/>
    </source>
</evidence>
<reference evidence="3" key="1">
    <citation type="submission" date="2020-11" db="EMBL/GenBank/DDBJ databases">
        <title>Chlorella ohadii genome sequencing and assembly.</title>
        <authorList>
            <person name="Murik O."/>
            <person name="Treves H."/>
            <person name="Kedem I."/>
            <person name="Shotland Y."/>
            <person name="Kaplan A."/>
        </authorList>
    </citation>
    <scope>NUCLEOTIDE SEQUENCE</scope>
    <source>
        <strain evidence="3">1</strain>
    </source>
</reference>
<name>A0AAD5DVM7_9CHLO</name>
<sequence length="131" mass="13990">MDELAQLRVENSELQRQLQAANDRCAAAEARQQADAEALKLLKKAASESREKEAAAVKAEEGRLKAEQHVAAGWEARAGEYSRKIGELEQKLALARQGSADLTMASATKTGSPQQPASEQGSPSHPGPAKQ</sequence>
<evidence type="ECO:0000256" key="2">
    <source>
        <dbReference type="SAM" id="MobiDB-lite"/>
    </source>
</evidence>
<feature type="region of interest" description="Disordered" evidence="2">
    <location>
        <begin position="102"/>
        <end position="131"/>
    </location>
</feature>
<evidence type="ECO:0000313" key="4">
    <source>
        <dbReference type="Proteomes" id="UP001205105"/>
    </source>
</evidence>
<dbReference type="AlphaFoldDB" id="A0AAD5DVM7"/>